<protein>
    <submittedName>
        <fullName evidence="2">Uncharacterized protein</fullName>
    </submittedName>
</protein>
<sequence length="205" mass="22435">MAEMTLRALTARLVELGLVTPQQAENALASADYADLEQSPVHLVGELIEYGLGVHTDHGDVDSLQEEYEDILTEAAACSGLTVSDVELVESAETADQETGGTHEVDLLRFHLDGEPRAWEVEHLSDEYIDHMALVSHLSDLEPGGDDQRCFHPVGEAEEVPFMYLLATPEHARILRDEFGFPIDVEEAPAEQPTPPSLPRTAHGS</sequence>
<keyword evidence="3" id="KW-1185">Reference proteome</keyword>
<gene>
    <name evidence="2" type="ORF">HNR61_007820</name>
</gene>
<comment type="caution">
    <text evidence="2">The sequence shown here is derived from an EMBL/GenBank/DDBJ whole genome shotgun (WGS) entry which is preliminary data.</text>
</comment>
<evidence type="ECO:0000256" key="1">
    <source>
        <dbReference type="SAM" id="MobiDB-lite"/>
    </source>
</evidence>
<feature type="region of interest" description="Disordered" evidence="1">
    <location>
        <begin position="186"/>
        <end position="205"/>
    </location>
</feature>
<name>A0A7W3LXI9_ACTNM</name>
<dbReference type="AlphaFoldDB" id="A0A7W3LXI9"/>
<dbReference type="EMBL" id="JACJIA010000014">
    <property type="protein sequence ID" value="MBA8956138.1"/>
    <property type="molecule type" value="Genomic_DNA"/>
</dbReference>
<evidence type="ECO:0000313" key="3">
    <source>
        <dbReference type="Proteomes" id="UP000572680"/>
    </source>
</evidence>
<dbReference type="Proteomes" id="UP000572680">
    <property type="component" value="Unassembled WGS sequence"/>
</dbReference>
<proteinExistence type="predicted"/>
<accession>A0A7W3LXI9</accession>
<dbReference type="RefSeq" id="WP_182848079.1">
    <property type="nucleotide sequence ID" value="NZ_BAAALP010000007.1"/>
</dbReference>
<evidence type="ECO:0000313" key="2">
    <source>
        <dbReference type="EMBL" id="MBA8956138.1"/>
    </source>
</evidence>
<organism evidence="2 3">
    <name type="scientific">Actinomadura namibiensis</name>
    <dbReference type="NCBI Taxonomy" id="182080"/>
    <lineage>
        <taxon>Bacteria</taxon>
        <taxon>Bacillati</taxon>
        <taxon>Actinomycetota</taxon>
        <taxon>Actinomycetes</taxon>
        <taxon>Streptosporangiales</taxon>
        <taxon>Thermomonosporaceae</taxon>
        <taxon>Actinomadura</taxon>
    </lineage>
</organism>
<reference evidence="2 3" key="1">
    <citation type="submission" date="2020-08" db="EMBL/GenBank/DDBJ databases">
        <title>Genomic Encyclopedia of Type Strains, Phase IV (KMG-IV): sequencing the most valuable type-strain genomes for metagenomic binning, comparative biology and taxonomic classification.</title>
        <authorList>
            <person name="Goeker M."/>
        </authorList>
    </citation>
    <scope>NUCLEOTIDE SEQUENCE [LARGE SCALE GENOMIC DNA]</scope>
    <source>
        <strain evidence="2 3">DSM 44197</strain>
    </source>
</reference>